<comment type="similarity">
    <text evidence="3">In the C-terminal section; belongs to the peptidase M41 family.</text>
</comment>
<feature type="domain" description="ATPase AAA-type core" evidence="14">
    <location>
        <begin position="299"/>
        <end position="445"/>
    </location>
</feature>
<dbReference type="ExpressionAtlas" id="A0A3L6EYU4">
    <property type="expression patterns" value="baseline and differential"/>
</dbReference>
<keyword evidence="12" id="KW-0472">Membrane</keyword>
<dbReference type="GO" id="GO:0008270">
    <property type="term" value="F:zinc ion binding"/>
    <property type="evidence" value="ECO:0007669"/>
    <property type="project" value="InterPro"/>
</dbReference>
<dbReference type="InterPro" id="IPR000642">
    <property type="entry name" value="Peptidase_M41"/>
</dbReference>
<accession>A0A3L6EYU4</accession>
<sequence length="753" mass="81294">MASAAVETLVSFPIASRPRSLLRPFPRRPAAAAAAGGCAPSIRISAVPPRGLGLALVHRRARRCPPAARANVEHGGDGASGNGEPSSSSGDGDRDAAADSGGDTTGTSTTSAAQTPPPPSSKRGENKWRRRLTKGGGVGRWLWEPIVQGREMGFLLLQLGFAVFALRMLRPEIALPGSEPRPQTTYVSVPYSDFLASIDKDQVKKVEVDGVHVMFRLRPEVESQVRVEQTPSQRGTDAVVDNAGVSRRIVFTTTRPVDIKTPYEKMVENMVEFGSPDKRSGGTLNSALVALIYVVLIAVVLQRLPISFSQHSAGQLRNRKNSNSGRAKVSESTDIVTFADVAGVDEAKEELEEIVEFLRNPERYVRLGARPPRGVLLIDAVAKSRDGRYRIVSNDEREQTLNQLLTEMDGFDTNSAVIVLGATNRADVLDPALRRPGRFDRVVMVEAPDRFGRESILKVHVSRRELPLSKDVDLADIAAMTTGFTGADLANLVNEAALLAGRLNKEIVEKIDFIHAVERSIAGIEKKHAKLKGNEKAVVARHEVGHALVGTAVANLLPGQPRVEKLSILPRSGGALGFTYTPPTTEDRYLLFVDELRGRLVTLLGGRAAEEVVLAGRVSTGALDDIRRATDMAYKAVAEYGLNQRIGPISLATLSNGGLDDSGGSPWGRDQGHLVDLVQREVKALLQTALEVALSVIRANPAVLEGLGAYLEENEKVEGEELEEWLKSVVASKELTSFIRGQQEQVLQLEAGS</sequence>
<feature type="region of interest" description="Disordered" evidence="13">
    <location>
        <begin position="66"/>
        <end position="131"/>
    </location>
</feature>
<proteinExistence type="inferred from homology"/>
<dbReference type="PANTHER" id="PTHR23076">
    <property type="entry name" value="METALLOPROTEASE M41 FTSH"/>
    <property type="match status" value="1"/>
</dbReference>
<evidence type="ECO:0000256" key="9">
    <source>
        <dbReference type="ARBA" id="ARBA00022833"/>
    </source>
</evidence>
<dbReference type="PANTHER" id="PTHR23076:SF49">
    <property type="entry name" value="ATP-DEPENDENT ZINC METALLOPROTEASE FTSH 7, CHLOROPLASTIC"/>
    <property type="match status" value="1"/>
</dbReference>
<evidence type="ECO:0000256" key="7">
    <source>
        <dbReference type="ARBA" id="ARBA00022723"/>
    </source>
</evidence>
<dbReference type="PROSITE" id="PS00674">
    <property type="entry name" value="AAA"/>
    <property type="match status" value="1"/>
</dbReference>
<accession>A0A1D6Q688</accession>
<feature type="domain" description="AAA ATPase AAA+ lid" evidence="16">
    <location>
        <begin position="471"/>
        <end position="512"/>
    </location>
</feature>
<dbReference type="Gene3D" id="1.20.58.760">
    <property type="entry name" value="Peptidase M41"/>
    <property type="match status" value="1"/>
</dbReference>
<evidence type="ECO:0000313" key="17">
    <source>
        <dbReference type="EMBL" id="AQK54030.1"/>
    </source>
</evidence>
<dbReference type="FunFam" id="1.10.8.60:FF:000001">
    <property type="entry name" value="ATP-dependent zinc metalloprotease FtsH"/>
    <property type="match status" value="1"/>
</dbReference>
<dbReference type="Pfam" id="PF00004">
    <property type="entry name" value="AAA"/>
    <property type="match status" value="1"/>
</dbReference>
<dbReference type="InterPro" id="IPR041569">
    <property type="entry name" value="AAA_lid_3"/>
</dbReference>
<dbReference type="Gene3D" id="3.40.50.300">
    <property type="entry name" value="P-loop containing nucleotide triphosphate hydrolases"/>
    <property type="match status" value="2"/>
</dbReference>
<evidence type="ECO:0000256" key="10">
    <source>
        <dbReference type="ARBA" id="ARBA00022989"/>
    </source>
</evidence>
<dbReference type="GO" id="GO:0004222">
    <property type="term" value="F:metalloendopeptidase activity"/>
    <property type="evidence" value="ECO:0007669"/>
    <property type="project" value="InterPro"/>
</dbReference>
<evidence type="ECO:0000256" key="13">
    <source>
        <dbReference type="SAM" id="MobiDB-lite"/>
    </source>
</evidence>
<dbReference type="GO" id="GO:0016887">
    <property type="term" value="F:ATP hydrolysis activity"/>
    <property type="evidence" value="ECO:0007669"/>
    <property type="project" value="InterPro"/>
</dbReference>
<keyword evidence="11 17" id="KW-0482">Metalloprotease</keyword>
<reference evidence="17" key="1">
    <citation type="submission" date="2015-12" db="EMBL/GenBank/DDBJ databases">
        <title>Update maize B73 reference genome by single molecule sequencing technologies.</title>
        <authorList>
            <consortium name="Maize Genome Sequencing Project"/>
            <person name="Ware D."/>
        </authorList>
    </citation>
    <scope>NUCLEOTIDE SEQUENCE</scope>
    <source>
        <tissue evidence="17">Seedling</tissue>
    </source>
</reference>
<dbReference type="GO" id="GO:0006508">
    <property type="term" value="P:proteolysis"/>
    <property type="evidence" value="ECO:0007669"/>
    <property type="project" value="UniProtKB-KW"/>
</dbReference>
<keyword evidence="10" id="KW-1133">Transmembrane helix</keyword>
<evidence type="ECO:0000256" key="3">
    <source>
        <dbReference type="ARBA" id="ARBA00010044"/>
    </source>
</evidence>
<evidence type="ECO:0000256" key="11">
    <source>
        <dbReference type="ARBA" id="ARBA00023049"/>
    </source>
</evidence>
<keyword evidence="7" id="KW-0479">Metal-binding</keyword>
<dbReference type="InterPro" id="IPR003959">
    <property type="entry name" value="ATPase_AAA_core"/>
</dbReference>
<dbReference type="FunFam" id="1.20.58.760:FF:000006">
    <property type="entry name" value="ATP-dependent zinc metalloprotease FTSH 7, chloroplastic"/>
    <property type="match status" value="1"/>
</dbReference>
<keyword evidence="8" id="KW-0378">Hydrolase</keyword>
<protein>
    <submittedName>
        <fullName evidence="17">ATP-dependent zinc metalloprotease FTSH 7 chloroplastic</fullName>
    </submittedName>
</protein>
<evidence type="ECO:0000259" key="16">
    <source>
        <dbReference type="Pfam" id="PF17862"/>
    </source>
</evidence>
<comment type="function">
    <text evidence="2">Probable ATP-dependent zinc metallopeptidase.</text>
</comment>
<dbReference type="EMBL" id="CM000780">
    <property type="protein sequence ID" value="AQK54030.1"/>
    <property type="molecule type" value="Genomic_DNA"/>
</dbReference>
<dbReference type="AlphaFoldDB" id="A0A3L6EYU4"/>
<dbReference type="GO" id="GO:0016020">
    <property type="term" value="C:membrane"/>
    <property type="evidence" value="ECO:0007669"/>
    <property type="project" value="UniProtKB-SubCell"/>
</dbReference>
<gene>
    <name evidence="17" type="ORF">ZEAMMB73_Zm00001d051321</name>
</gene>
<evidence type="ECO:0000256" key="6">
    <source>
        <dbReference type="ARBA" id="ARBA00022692"/>
    </source>
</evidence>
<dbReference type="GO" id="GO:0004176">
    <property type="term" value="F:ATP-dependent peptidase activity"/>
    <property type="evidence" value="ECO:0007669"/>
    <property type="project" value="InterPro"/>
</dbReference>
<evidence type="ECO:0000256" key="2">
    <source>
        <dbReference type="ARBA" id="ARBA00003497"/>
    </source>
</evidence>
<dbReference type="Pfam" id="PF01434">
    <property type="entry name" value="Peptidase_M41"/>
    <property type="match status" value="1"/>
</dbReference>
<dbReference type="Gene3D" id="1.10.8.60">
    <property type="match status" value="1"/>
</dbReference>
<dbReference type="GO" id="GO:0005524">
    <property type="term" value="F:ATP binding"/>
    <property type="evidence" value="ECO:0007669"/>
    <property type="project" value="UniProtKB-KW"/>
</dbReference>
<evidence type="ECO:0000256" key="12">
    <source>
        <dbReference type="ARBA" id="ARBA00023136"/>
    </source>
</evidence>
<feature type="compositionally biased region" description="Low complexity" evidence="13">
    <location>
        <begin position="98"/>
        <end position="114"/>
    </location>
</feature>
<dbReference type="InterPro" id="IPR037219">
    <property type="entry name" value="Peptidase_M41-like"/>
</dbReference>
<evidence type="ECO:0000256" key="1">
    <source>
        <dbReference type="ARBA" id="ARBA00001947"/>
    </source>
</evidence>
<name>A0A3L6EYU4_MAIZE</name>
<evidence type="ECO:0000256" key="5">
    <source>
        <dbReference type="ARBA" id="ARBA00022670"/>
    </source>
</evidence>
<dbReference type="GO" id="GO:0005737">
    <property type="term" value="C:cytoplasm"/>
    <property type="evidence" value="ECO:0007669"/>
    <property type="project" value="UniProtKB-ARBA"/>
</dbReference>
<dbReference type="InterPro" id="IPR027417">
    <property type="entry name" value="P-loop_NTPase"/>
</dbReference>
<dbReference type="Pfam" id="PF17862">
    <property type="entry name" value="AAA_lid_3"/>
    <property type="match status" value="1"/>
</dbReference>
<evidence type="ECO:0000259" key="14">
    <source>
        <dbReference type="Pfam" id="PF00004"/>
    </source>
</evidence>
<feature type="domain" description="Peptidase M41" evidence="15">
    <location>
        <begin position="532"/>
        <end position="724"/>
    </location>
</feature>
<comment type="cofactor">
    <cofactor evidence="1">
        <name>Zn(2+)</name>
        <dbReference type="ChEBI" id="CHEBI:29105"/>
    </cofactor>
</comment>
<comment type="similarity">
    <text evidence="4">In the N-terminal section; belongs to the AAA ATPase family.</text>
</comment>
<evidence type="ECO:0000259" key="15">
    <source>
        <dbReference type="Pfam" id="PF01434"/>
    </source>
</evidence>
<organism evidence="17">
    <name type="scientific">Zea mays</name>
    <name type="common">Maize</name>
    <dbReference type="NCBI Taxonomy" id="4577"/>
    <lineage>
        <taxon>Eukaryota</taxon>
        <taxon>Viridiplantae</taxon>
        <taxon>Streptophyta</taxon>
        <taxon>Embryophyta</taxon>
        <taxon>Tracheophyta</taxon>
        <taxon>Spermatophyta</taxon>
        <taxon>Magnoliopsida</taxon>
        <taxon>Liliopsida</taxon>
        <taxon>Poales</taxon>
        <taxon>Poaceae</taxon>
        <taxon>PACMAD clade</taxon>
        <taxon>Panicoideae</taxon>
        <taxon>Andropogonodae</taxon>
        <taxon>Andropogoneae</taxon>
        <taxon>Tripsacinae</taxon>
        <taxon>Zea</taxon>
    </lineage>
</organism>
<dbReference type="InterPro" id="IPR003960">
    <property type="entry name" value="ATPase_AAA_CS"/>
</dbReference>
<keyword evidence="9" id="KW-0862">Zinc</keyword>
<dbReference type="SUPFAM" id="SSF140990">
    <property type="entry name" value="FtsH protease domain-like"/>
    <property type="match status" value="1"/>
</dbReference>
<dbReference type="SUPFAM" id="SSF52540">
    <property type="entry name" value="P-loop containing nucleoside triphosphate hydrolases"/>
    <property type="match status" value="1"/>
</dbReference>
<evidence type="ECO:0000256" key="8">
    <source>
        <dbReference type="ARBA" id="ARBA00022801"/>
    </source>
</evidence>
<keyword evidence="6" id="KW-0812">Transmembrane</keyword>
<keyword evidence="5 17" id="KW-0645">Protease</keyword>
<evidence type="ECO:0000256" key="4">
    <source>
        <dbReference type="ARBA" id="ARBA00010550"/>
    </source>
</evidence>